<evidence type="ECO:0000313" key="2">
    <source>
        <dbReference type="Proteomes" id="UP001281147"/>
    </source>
</evidence>
<reference evidence="1" key="1">
    <citation type="submission" date="2023-07" db="EMBL/GenBank/DDBJ databases">
        <title>Black Yeasts Isolated from many extreme environments.</title>
        <authorList>
            <person name="Coleine C."/>
            <person name="Stajich J.E."/>
            <person name="Selbmann L."/>
        </authorList>
    </citation>
    <scope>NUCLEOTIDE SEQUENCE</scope>
    <source>
        <strain evidence="1">CCFEE 5714</strain>
    </source>
</reference>
<gene>
    <name evidence="1" type="ORF">LTR37_007202</name>
</gene>
<accession>A0ACC3NF39</accession>
<proteinExistence type="predicted"/>
<comment type="caution">
    <text evidence="1">The sequence shown here is derived from an EMBL/GenBank/DDBJ whole genome shotgun (WGS) entry which is preliminary data.</text>
</comment>
<evidence type="ECO:0000313" key="1">
    <source>
        <dbReference type="EMBL" id="KAK3715235.1"/>
    </source>
</evidence>
<name>A0ACC3NF39_9PEZI</name>
<protein>
    <submittedName>
        <fullName evidence="1">Uncharacterized protein</fullName>
    </submittedName>
</protein>
<organism evidence="1 2">
    <name type="scientific">Vermiconidia calcicola</name>
    <dbReference type="NCBI Taxonomy" id="1690605"/>
    <lineage>
        <taxon>Eukaryota</taxon>
        <taxon>Fungi</taxon>
        <taxon>Dikarya</taxon>
        <taxon>Ascomycota</taxon>
        <taxon>Pezizomycotina</taxon>
        <taxon>Dothideomycetes</taxon>
        <taxon>Dothideomycetidae</taxon>
        <taxon>Mycosphaerellales</taxon>
        <taxon>Extremaceae</taxon>
        <taxon>Vermiconidia</taxon>
    </lineage>
</organism>
<dbReference type="Proteomes" id="UP001281147">
    <property type="component" value="Unassembled WGS sequence"/>
</dbReference>
<sequence length="308" mass="34311">MADLMIDSAEVTSTESSGTTSTWIYQPGGPALVNSLATGKLRSISVGPTKDSKEQLLSAVLKSELRSADEAFFPKLIRSPSLEPGPFAHEYSYFDDLKLERVNILSRADHSRKLPRFMELPPELRTIIYHYASVSKIPLQRPKVPATCRLSKGTREEALPMFFASNSFMITIQAKVTLPYSSTGSPKVIKASEIKSEDKKWLRMMRQHVSLMRRFTINVAEQINPASRTLGERYFLTEIAFTPSMNGACFSHVGSFERDLTKHAEVVPSVKEDTTVPDELDDVLKHIVSSGAIKNKLGVILQLFLAAF</sequence>
<keyword evidence="2" id="KW-1185">Reference proteome</keyword>
<dbReference type="EMBL" id="JAUTXU010000050">
    <property type="protein sequence ID" value="KAK3715235.1"/>
    <property type="molecule type" value="Genomic_DNA"/>
</dbReference>